<dbReference type="EMBL" id="AP025028">
    <property type="protein sequence ID" value="BDA80434.1"/>
    <property type="molecule type" value="Genomic_DNA"/>
</dbReference>
<protein>
    <recommendedName>
        <fullName evidence="3">Lipoprotein</fullName>
    </recommendedName>
</protein>
<evidence type="ECO:0008006" key="3">
    <source>
        <dbReference type="Google" id="ProtNLM"/>
    </source>
</evidence>
<evidence type="ECO:0000313" key="1">
    <source>
        <dbReference type="EMBL" id="BDA80434.1"/>
    </source>
</evidence>
<reference evidence="1 2" key="1">
    <citation type="submission" date="2021-08" db="EMBL/GenBank/DDBJ databases">
        <title>Complete genome sequence of Leptospira kobayashii strain E30.</title>
        <authorList>
            <person name="Nakao R."/>
            <person name="Nakamura S."/>
            <person name="Masuzawa T."/>
            <person name="Koizumi N."/>
        </authorList>
    </citation>
    <scope>NUCLEOTIDE SEQUENCE [LARGE SCALE GENOMIC DNA]</scope>
    <source>
        <strain evidence="1 2">E30</strain>
    </source>
</reference>
<gene>
    <name evidence="1" type="ORF">LPTSP3_g33640</name>
</gene>
<organism evidence="1 2">
    <name type="scientific">Leptospira kobayashii</name>
    <dbReference type="NCBI Taxonomy" id="1917830"/>
    <lineage>
        <taxon>Bacteria</taxon>
        <taxon>Pseudomonadati</taxon>
        <taxon>Spirochaetota</taxon>
        <taxon>Spirochaetia</taxon>
        <taxon>Leptospirales</taxon>
        <taxon>Leptospiraceae</taxon>
        <taxon>Leptospira</taxon>
    </lineage>
</organism>
<dbReference type="Proteomes" id="UP000245263">
    <property type="component" value="Chromosome 1"/>
</dbReference>
<keyword evidence="2" id="KW-1185">Reference proteome</keyword>
<dbReference type="RefSeq" id="WP_109021474.1">
    <property type="nucleotide sequence ID" value="NZ_AP025028.1"/>
</dbReference>
<name>A0ABM7UN76_9LEPT</name>
<accession>A0ABM7UN76</accession>
<proteinExistence type="predicted"/>
<evidence type="ECO:0000313" key="2">
    <source>
        <dbReference type="Proteomes" id="UP000245263"/>
    </source>
</evidence>
<sequence length="202" mass="23163">MNLKVYTTPICLFLTFIYFLGCTPSGASKEKIITIHANKQIGVEEATAQLIPLIFEYELKEWKITTDPVSKNQILEISYGGSSALTFSSQKEYRTNTTMLHALYSAKSLFAFSPYSISDIRLSLVKPLYVKDEAHPDVGIQEFEIFRTSMDMAKAKEVLKKHSRTDPFSTEKSEEKDRKTFLEDLVRTWKLELDELNKITVE</sequence>